<dbReference type="AlphaFoldDB" id="A0A9P6EJQ9"/>
<organism evidence="2 3">
    <name type="scientific">Crepidotus variabilis</name>
    <dbReference type="NCBI Taxonomy" id="179855"/>
    <lineage>
        <taxon>Eukaryota</taxon>
        <taxon>Fungi</taxon>
        <taxon>Dikarya</taxon>
        <taxon>Basidiomycota</taxon>
        <taxon>Agaricomycotina</taxon>
        <taxon>Agaricomycetes</taxon>
        <taxon>Agaricomycetidae</taxon>
        <taxon>Agaricales</taxon>
        <taxon>Agaricineae</taxon>
        <taxon>Crepidotaceae</taxon>
        <taxon>Crepidotus</taxon>
    </lineage>
</organism>
<feature type="transmembrane region" description="Helical" evidence="1">
    <location>
        <begin position="244"/>
        <end position="262"/>
    </location>
</feature>
<keyword evidence="1" id="KW-0812">Transmembrane</keyword>
<keyword evidence="1" id="KW-1133">Transmembrane helix</keyword>
<evidence type="ECO:0000313" key="2">
    <source>
        <dbReference type="EMBL" id="KAF9530996.1"/>
    </source>
</evidence>
<gene>
    <name evidence="2" type="ORF">CPB83DRAFT_881892</name>
</gene>
<name>A0A9P6EJQ9_9AGAR</name>
<feature type="transmembrane region" description="Helical" evidence="1">
    <location>
        <begin position="215"/>
        <end position="237"/>
    </location>
</feature>
<dbReference type="EMBL" id="MU157837">
    <property type="protein sequence ID" value="KAF9530996.1"/>
    <property type="molecule type" value="Genomic_DNA"/>
</dbReference>
<comment type="caution">
    <text evidence="2">The sequence shown here is derived from an EMBL/GenBank/DDBJ whole genome shotgun (WGS) entry which is preliminary data.</text>
</comment>
<sequence>MIGRVVPVLGSVLVVVKRSFPDLVLWDNKSSFMVLQRPNYRHPDRFSRLGQAVRDGLHIFPYPLSLLSPLNPSHFAWLRLMEYHLEVRSPIRSKIWAISVLPLEMLSLAITFFRLIHRWRTRVLWWDDYLAFVALIAAIPFYWTTWILVIGSMELHQLGIWPTLTVLYAIETYSPSVQIVIAWIGIVTFLLTFCISGDPLWRAPYMCPATPLGSILPYTASITSDIALFLTPLRLFWNVQLPPVAKRLILAGFAATCMLLPIDAVNTAYGFMAIGGTSKGVALRALFMHLARYRKPLPRAS</sequence>
<evidence type="ECO:0000313" key="3">
    <source>
        <dbReference type="Proteomes" id="UP000807306"/>
    </source>
</evidence>
<keyword evidence="3" id="KW-1185">Reference proteome</keyword>
<feature type="transmembrane region" description="Helical" evidence="1">
    <location>
        <begin position="129"/>
        <end position="149"/>
    </location>
</feature>
<dbReference type="Proteomes" id="UP000807306">
    <property type="component" value="Unassembled WGS sequence"/>
</dbReference>
<proteinExistence type="predicted"/>
<evidence type="ECO:0000256" key="1">
    <source>
        <dbReference type="SAM" id="Phobius"/>
    </source>
</evidence>
<keyword evidence="1" id="KW-0472">Membrane</keyword>
<accession>A0A9P6EJQ9</accession>
<dbReference type="OrthoDB" id="3229610at2759"/>
<feature type="transmembrane region" description="Helical" evidence="1">
    <location>
        <begin position="180"/>
        <end position="203"/>
    </location>
</feature>
<protein>
    <submittedName>
        <fullName evidence="2">Uncharacterized protein</fullName>
    </submittedName>
</protein>
<reference evidence="2" key="1">
    <citation type="submission" date="2020-11" db="EMBL/GenBank/DDBJ databases">
        <authorList>
            <consortium name="DOE Joint Genome Institute"/>
            <person name="Ahrendt S."/>
            <person name="Riley R."/>
            <person name="Andreopoulos W."/>
            <person name="Labutti K."/>
            <person name="Pangilinan J."/>
            <person name="Ruiz-Duenas F.J."/>
            <person name="Barrasa J.M."/>
            <person name="Sanchez-Garcia M."/>
            <person name="Camarero S."/>
            <person name="Miyauchi S."/>
            <person name="Serrano A."/>
            <person name="Linde D."/>
            <person name="Babiker R."/>
            <person name="Drula E."/>
            <person name="Ayuso-Fernandez I."/>
            <person name="Pacheco R."/>
            <person name="Padilla G."/>
            <person name="Ferreira P."/>
            <person name="Barriuso J."/>
            <person name="Kellner H."/>
            <person name="Castanera R."/>
            <person name="Alfaro M."/>
            <person name="Ramirez L."/>
            <person name="Pisabarro A.G."/>
            <person name="Kuo A."/>
            <person name="Tritt A."/>
            <person name="Lipzen A."/>
            <person name="He G."/>
            <person name="Yan M."/>
            <person name="Ng V."/>
            <person name="Cullen D."/>
            <person name="Martin F."/>
            <person name="Rosso M.-N."/>
            <person name="Henrissat B."/>
            <person name="Hibbett D."/>
            <person name="Martinez A.T."/>
            <person name="Grigoriev I.V."/>
        </authorList>
    </citation>
    <scope>NUCLEOTIDE SEQUENCE</scope>
    <source>
        <strain evidence="2">CBS 506.95</strain>
    </source>
</reference>
<feature type="transmembrane region" description="Helical" evidence="1">
    <location>
        <begin position="95"/>
        <end position="117"/>
    </location>
</feature>